<feature type="compositionally biased region" description="Basic and acidic residues" evidence="6">
    <location>
        <begin position="2962"/>
        <end position="2971"/>
    </location>
</feature>
<feature type="compositionally biased region" description="Basic and acidic residues" evidence="6">
    <location>
        <begin position="1912"/>
        <end position="1942"/>
    </location>
</feature>
<feature type="compositionally biased region" description="Low complexity" evidence="6">
    <location>
        <begin position="3120"/>
        <end position="3133"/>
    </location>
</feature>
<feature type="compositionally biased region" description="Polar residues" evidence="6">
    <location>
        <begin position="4364"/>
        <end position="4379"/>
    </location>
</feature>
<keyword evidence="10" id="KW-1185">Reference proteome</keyword>
<evidence type="ECO:0000259" key="8">
    <source>
        <dbReference type="PROSITE" id="PS50106"/>
    </source>
</evidence>
<feature type="compositionally biased region" description="Basic and acidic residues" evidence="6">
    <location>
        <begin position="3015"/>
        <end position="3024"/>
    </location>
</feature>
<feature type="compositionally biased region" description="Polar residues" evidence="6">
    <location>
        <begin position="2059"/>
        <end position="2069"/>
    </location>
</feature>
<dbReference type="GO" id="GO:0070161">
    <property type="term" value="C:anchoring junction"/>
    <property type="evidence" value="ECO:0007669"/>
    <property type="project" value="UniProtKB-SubCell"/>
</dbReference>
<feature type="region of interest" description="Disordered" evidence="6">
    <location>
        <begin position="2019"/>
        <end position="2072"/>
    </location>
</feature>
<evidence type="ECO:0000259" key="7">
    <source>
        <dbReference type="PROSITE" id="PS50002"/>
    </source>
</evidence>
<dbReference type="SUPFAM" id="SSF50156">
    <property type="entry name" value="PDZ domain-like"/>
    <property type="match status" value="1"/>
</dbReference>
<gene>
    <name evidence="11" type="primary">LOC105666782</name>
</gene>
<feature type="compositionally biased region" description="Low complexity" evidence="6">
    <location>
        <begin position="1643"/>
        <end position="1654"/>
    </location>
</feature>
<feature type="compositionally biased region" description="Polar residues" evidence="6">
    <location>
        <begin position="3947"/>
        <end position="3959"/>
    </location>
</feature>
<feature type="domain" description="SoHo" evidence="9">
    <location>
        <begin position="2463"/>
        <end position="2526"/>
    </location>
</feature>
<dbReference type="CTD" id="36084"/>
<dbReference type="Pfam" id="PF14604">
    <property type="entry name" value="SH3_9"/>
    <property type="match status" value="1"/>
</dbReference>
<feature type="compositionally biased region" description="Low complexity" evidence="6">
    <location>
        <begin position="2750"/>
        <end position="2762"/>
    </location>
</feature>
<dbReference type="Gene3D" id="2.30.30.40">
    <property type="entry name" value="SH3 Domains"/>
    <property type="match status" value="3"/>
</dbReference>
<feature type="region of interest" description="Disordered" evidence="6">
    <location>
        <begin position="3100"/>
        <end position="3254"/>
    </location>
</feature>
<feature type="compositionally biased region" description="Basic and acidic residues" evidence="6">
    <location>
        <begin position="1196"/>
        <end position="1209"/>
    </location>
</feature>
<feature type="region of interest" description="Disordered" evidence="6">
    <location>
        <begin position="4465"/>
        <end position="4484"/>
    </location>
</feature>
<feature type="region of interest" description="Disordered" evidence="6">
    <location>
        <begin position="3385"/>
        <end position="3435"/>
    </location>
</feature>
<dbReference type="GeneID" id="105666782"/>
<evidence type="ECO:0000256" key="3">
    <source>
        <dbReference type="ARBA" id="ARBA00022737"/>
    </source>
</evidence>
<feature type="region of interest" description="Disordered" evidence="6">
    <location>
        <begin position="2747"/>
        <end position="2826"/>
    </location>
</feature>
<feature type="compositionally biased region" description="Basic and acidic residues" evidence="6">
    <location>
        <begin position="3781"/>
        <end position="3800"/>
    </location>
</feature>
<feature type="domain" description="SH3" evidence="7">
    <location>
        <begin position="4614"/>
        <end position="4673"/>
    </location>
</feature>
<evidence type="ECO:0000256" key="4">
    <source>
        <dbReference type="ARBA" id="ARBA00022949"/>
    </source>
</evidence>
<feature type="compositionally biased region" description="Basic and acidic residues" evidence="6">
    <location>
        <begin position="219"/>
        <end position="238"/>
    </location>
</feature>
<feature type="region of interest" description="Disordered" evidence="6">
    <location>
        <begin position="96"/>
        <end position="158"/>
    </location>
</feature>
<protein>
    <submittedName>
        <fullName evidence="11">Uncharacterized protein LOC105666782</fullName>
    </submittedName>
</protein>
<feature type="domain" description="SH3" evidence="7">
    <location>
        <begin position="4753"/>
        <end position="4812"/>
    </location>
</feature>
<feature type="region of interest" description="Disordered" evidence="6">
    <location>
        <begin position="563"/>
        <end position="668"/>
    </location>
</feature>
<feature type="region of interest" description="Disordered" evidence="6">
    <location>
        <begin position="1768"/>
        <end position="1787"/>
    </location>
</feature>
<dbReference type="InterPro" id="IPR001478">
    <property type="entry name" value="PDZ"/>
</dbReference>
<feature type="compositionally biased region" description="Basic and acidic residues" evidence="6">
    <location>
        <begin position="1698"/>
        <end position="1724"/>
    </location>
</feature>
<feature type="region of interest" description="Disordered" evidence="6">
    <location>
        <begin position="2270"/>
        <end position="2408"/>
    </location>
</feature>
<evidence type="ECO:0000256" key="6">
    <source>
        <dbReference type="SAM" id="MobiDB-lite"/>
    </source>
</evidence>
<feature type="compositionally biased region" description="Basic and acidic residues" evidence="6">
    <location>
        <begin position="3729"/>
        <end position="3744"/>
    </location>
</feature>
<dbReference type="PANTHER" id="PTHR14167:SF116">
    <property type="entry name" value="CAP, ISOFORM AC"/>
    <property type="match status" value="1"/>
</dbReference>
<feature type="compositionally biased region" description="Basic and acidic residues" evidence="6">
    <location>
        <begin position="1166"/>
        <end position="1175"/>
    </location>
</feature>
<dbReference type="PROSITE" id="PS50106">
    <property type="entry name" value="PDZ"/>
    <property type="match status" value="1"/>
</dbReference>
<reference evidence="11" key="1">
    <citation type="submission" date="2025-08" db="UniProtKB">
        <authorList>
            <consortium name="RefSeq"/>
        </authorList>
    </citation>
    <scope>IDENTIFICATION</scope>
</reference>
<feature type="region of interest" description="Disordered" evidence="6">
    <location>
        <begin position="3775"/>
        <end position="3811"/>
    </location>
</feature>
<feature type="region of interest" description="Disordered" evidence="6">
    <location>
        <begin position="4364"/>
        <end position="4404"/>
    </location>
</feature>
<feature type="compositionally biased region" description="Acidic residues" evidence="6">
    <location>
        <begin position="649"/>
        <end position="659"/>
    </location>
</feature>
<feature type="compositionally biased region" description="Polar residues" evidence="6">
    <location>
        <begin position="139"/>
        <end position="157"/>
    </location>
</feature>
<feature type="compositionally biased region" description="Basic and acidic residues" evidence="6">
    <location>
        <begin position="566"/>
        <end position="592"/>
    </location>
</feature>
<dbReference type="CDD" id="cd11782">
    <property type="entry name" value="SH3_Sorbs_2"/>
    <property type="match status" value="1"/>
</dbReference>
<sequence>MSAREVTLVGGSPWGFRMHGGHDLHQPLRISRVNPGSKAAQQGVREGDLISSINGRTTRDLTNSEAHALLRNAGEHLKLGLNQENIGSPKRRIYRSSLQENTTSEILSKTTTTKTTTTSNTQIITTDTKKNETNDTKSDQSYANQNGEPKSSLIHQRNQTEKRVCKFFEYATDKEEINMPHSARNRRNRKGRNNRRACQRQQTLDKATKDSNATVEIPKSIEHEHEENLREAKTRTNDSDSENTVRSGEIQRKNGEEDNVNARKNSDNEISRRAVTSKCRRYAKEEKCRIEIGRVQPGIKVMKITTISSSPLEAKIDHIAGVGIVETGSVDKMPDNGAIVTISEPVDPFSSPATKVDRKNESGQQKMLTGNKLQIRDVSDCDTLETDNVKPVIVEMESDVEREPTELGTRLQADFDDPDASKQDLAEPRRVWDSVMPHDVERKLRSFIESLKLPTYADDVVEVAKPTDHERISGSTHKKARKRATFEAQHAHLQAANRFLDIIQEEGEKLSEDEEQHIRDFINEEIGKYRRKERCSQRKEELTQEIREQLSVKINVTEEINVDEEMSGRKEDDDTGRTVKLDRMETELDTRGTRKPMMTKIDEDDESQKDLKEENLKPREGNAMEALGGQNVNVEDESAGSESFKIEELEQSMEEDEETSGEKGDTNVKVEEVVSEPLSDDSTSQSDCKLNVEDETSGQILFYGANDEVRVSNGKQLNGKCEASTGDVGVKEAEKVSFVEENTSTEETPEKQWEVSDDSSIGARCATAQVEENKNEKLGVAKNRGTRWESEASIEQPVGEGKLDLENNVQNSEANAWSEETEESKSIGEDNGSKSEVLCEELVKEKEQCMKDDIVKDSEVNTLADSETTENGRRKNGESEIKSAKVDEESAESETKHRENEAKSVGINKESSESKFWQGGRRTNPENINISESSTTRNDELSKEQSCCIDRKWSEIQALGDLMSVTETKGRSLIPPKRSSSLPDIDFQEKTTYCGVYDRNPPAPPLRRKREAKELVDVDDPPSRPPLPKENLGILDASFGRPLETHSSEAPTMCKNIGSLRALLIIISRSDASVRNIRDALSSVDSLALPENVRKVIDDLRGSGRRACLGSDITELHNCLENGAELGNGATPEITHDCLNRSVREKSPARSDAQDPVERIVKMVVESSKDDRATVADESNQKQSESKVGTSTNEGQGKKTEWEQSSRHRVNEEVIKSEMSSMKKVVTQRNISTVRDFRSRDNKVEDSKDTRELTTSEEEFEEIYKYSTSKDNVEEQSHVRKISKHYDQDRKEREEFDSPSEMLDSIAKIQPEHFTDKDKLETVDYQGHDSSSSATTLSTVKYNPADAWQADICSIIVEEARKSKLKREAEEKVESSSLKNKLPLLKSDESFYNATNCHEVPVTPEPIPYSPVEDLCYAAIDSDENCGKSQPQKDGTTNRPESLKDLSIKKILSMPYGCHVINEITMPKFNIFKSLRSIPKFTNNKELVDSNLGDELPKSRQTTMARDSLGAWVGLSTTKDPRLLVCLSPSQQKTAIRTSADNLLDLHRKFLNRHSYFDEEPPPRIPVPKYRVELLPIDQSNKESVKREVKVEFSKPTDYDERLTTNRLLDIIKENSDNSKHPRGTRPKSRNESKVKFDESGQSDTKSSYTKSSTPDNGQQRLKVTRLCDWLNLARREPVSNARHATSLSDDLLIESSAEGKERDKSRKEVGKESVSDRIKEHVSGKRSAPGHFINSALMVNSLEKPEPPVRSPTPFSKSPITLNSAIIDKSMPDTADRRTPPRRTIDPRYNVNSALIDNKVEVPARLKRVINVDKSCIDTTSIFDQSPPRSHLEPRRYKSEEEENAKQVAATEIVQNLKKLQTEAETRLEGRRKYSLPQEYFAQQLKYIELLENQLKNVILAEEEEKEAFETFQRHARQRPQEKGVTKDVPKRLPSSDKSSDRVNSPEIKEKACQDTSNDESWVESQSWQEKSEEVKEDYSETISKHGHKDFSKKVHHENGFHEEECEKRIEHVEHHSVMTKKGDRVAEKMKADRAERACKKAPTGEETTKDERGFGKENTSPEMANSRRTVKIEKPSVPMAVENSETFRQRMYDEYVHKVLEREERKHHKVVKISTHEDIQKLKNNLQKSGMSTVEKEFIEKARNRLNKFGINLDGSESESDKSGGKGKREKKTNGRKEECNEEENIVKVKCLIDGKEFEDAKKLPKHLQEFLAMSATFDDVGYGYDFDTRQCDNENDLLHEIDNALKFGKGFLFGKENVMFAPTFKASSATPGVWSPGSEPPPPPKEPSPEQKEPPKDTGIPPVWTPSSAGTSPVPEKKEFRPVQFESPILSRKKPAQQESTQEAPPPWETEEEKKETSRSCYDSSTRIVNSHSAPSQGLSSLSSTPHLPRAQNPTITLLQKAREGQLPKGAAYLEETETIKRAPSDEKPIISPGEIIYNVKKEYESEPETENEPPKKMADLSPRKFNGIGPTSKEGIPLVLRSEVKENNQTKWYKKMYDSLHRADRSDDYVTVHYKQRRGTRYGYESGSGYLSEPEHRLYSDRSVTLDSRRRLRNKENDFATSTMPRKNGTLKYTSEIYKNQPGRIEDYEPGRSSIAEKEAKEWWDEVMDIFDGWLNENGHPQGMEMKELRDAQLSHRALSLSYRPESSYNPFDQRSSRPVKPYMSHALKESGYESDSTLVFRRKEDISPLSQVEQRLAYKTVQSGGDVPLHGFRKPAPERPKDDTGIEYFLISPTLTRIRVHRKSVSATTPASSSTTFSRHETLSSSESGMSKKMDVRSTIAKSKCLRDDSFTNPQLGSRTLSNAVTAPPSPPRRQSSRNSKTLKLYASTASKLKHQTMDNTQSFKSRHKQCFAEDGSKVKSLKERFCSDLDRFKQSRKSLSTSTLFRTSSNSSISPRSKVSTSVSIPLNKKNSDSWLSQSLLDTAAVESFTADKSRTRVCADTSSWKTGCGYSAKPDLKRGLEHKPSSSSKMTSRYLVPSPTKSKKLRSMNEIGNSISYLKKTNVRGRLTRKEQEESSKRLARSPVDLSSIEDRKHLQKYRDKGSKDVRTTVLPSGAVVKSSTTMYSAALNNAKQRSPQDKSLKVIVTVSPKGQEMLRNPADSTSTARSTFALKSSSATSSPSVVRSVLADTRKPRTIVRQHDKIGPSRKFTSSSDAISESYTKKRLRPHTIVKFPTQKPETIKMNPDSTKKKLEAKKSKKDKNEVTARTRKVTTGQKSDSKNESINKTNVENEEPNIKQNPSSTLSKQSPVLAVEKIKRHHEVACSDAFFQNLFLKSVSSAVSSENVSFKRYSVSERARIYQENIREGSKSEPSLKALSIYLAHKRPVSDSKFKNWERESISSRSSSPYGVSWPGRSVFHKVSKFDSLLGIEDFGSSTILRNRSPDSAKERLKERSSSEPPLKTLPERSGSKHSSSRTSSPSPIRSPACRRIRTLKQEKSEIPNTIIATKITTKSAGGTEELQEIRSKFGSNLSLSRSTNSLYTSPIGHEEYHQYVLERLHDRRRSKRYKELHDFYSSLERLGELERTFSTNDLRPRMKNEEIIDYDRWKKVRSQERAEVEFSALYGKLKAVQRNKDLLFSTKDISKFKWHGDCSLRCKERSVENIIQHFNKLQSEESDLECSRRKEISSRKDTYKPLWRGTSVLNVASTMQKKASSSHNEKSLDHADHPFLQRNLGGSKKFWSSLSIEQVATLKKQLNEIYGSDNLQRLAPSTSSKMNPEITEQRQEKIGETDKQDSLSKYEIVVPPQVESPDVRDDGKGLHVRCHSMIASDISPRDQKSSTDRPDLKLKRSDSISQGKSTEKFESDKTLFAIPPSMSELEKKRLSVTLGKEVLSVLSLPFAPRETRGSIAAALAAKKMPKATRSAATPSVTSTSPRSCYSLEPSSVEDSSRTDVGIKESDFLLVLTPDSKSPSDRQRVENVLEEWSRKPPLLTIAIPHTTTQAKISGQNSGSERDSMTESSETSVRTVIQRNVECQDVPKKIEFFENVDKIETDQDRRKAEQTRSKSKLRSGRLSSSQSFADLKELFGETESAKYSALSSSRCRTRSISPKTFVTKEKEGSPDREVDTRPSFRSCSCDREHDRPQSISPCRATMRSNSSCSLESIWLRSCSPDPGKYWRAYLKLVKNGTVRRLKARFESAEDLRGNTVRTVPVPKRFQSDPELARCLLRKVDEGKVKPHEFADVAWLRRRYEPRRGRARRRGESPPIPRVPLRREDLSMPHIDVISKTAELKDSAAISTVTNARKAETDELQARKSVGRMRKKFEEFATQKTSILGEMFTSSPNMHELRDIAPYLAGQWIAHRYPSRRDNMRSLSSPPNLAARYVPSKSRTNSASTKTQINDRGKVVNQVRTLSKGPSSILKQSDGFTSQPFDPAKHRPRFRYQPPPPPLSPTVPQKATSWWSPIPIYTARPTVTFEEYSNAPPPPSNSQHYRDACQESPRRYVEGEVTIHYRSPVRTEAKEPLSEEELARRSAENMRRVYEEERRRKYLQELHDINSRRHTDNFIPSQKSPIPLNRYDDFVDDLSHKSRSQEQTPEPRVVAKALYSFIGQSPRELSFRRGDIIFIRRQVDKNWFEGEHNAMIGLFPSNYVEILPYEDVRTIPTKPHEGQARAKFNFVAQTNLELSLVKGEFVVLIRKVDENWYEGRIGNRKGIFPITYVEVITEPGLTSVIETPKQNKPVAFPLMRSLLTNGSAGGKINLASHPYMPPAPVNITQPTYNSPPQLTDSKLLIAQINAALHIDTDSEPMPYRALYNYIPQNTDELELKEGDTVYVIEKCDDGWYVGSSKRTGYFGTFPGNYVERL</sequence>
<evidence type="ECO:0000313" key="10">
    <source>
        <dbReference type="Proteomes" id="UP000835206"/>
    </source>
</evidence>
<dbReference type="FunFam" id="2.30.42.10:FF:000055">
    <property type="entry name" value="PDZ and LIM domain protein 3"/>
    <property type="match status" value="1"/>
</dbReference>
<feature type="compositionally biased region" description="Basic and acidic residues" evidence="6">
    <location>
        <begin position="850"/>
        <end position="859"/>
    </location>
</feature>
<feature type="compositionally biased region" description="Basic and acidic residues" evidence="6">
    <location>
        <begin position="823"/>
        <end position="833"/>
    </location>
</feature>
<evidence type="ECO:0000256" key="2">
    <source>
        <dbReference type="ARBA" id="ARBA00022443"/>
    </source>
</evidence>
<feature type="compositionally biased region" description="Basic and acidic residues" evidence="6">
    <location>
        <begin position="870"/>
        <end position="902"/>
    </location>
</feature>
<feature type="region of interest" description="Disordered" evidence="6">
    <location>
        <begin position="1610"/>
        <end position="1660"/>
    </location>
</feature>
<dbReference type="OrthoDB" id="19092at2759"/>
<dbReference type="InterPro" id="IPR036028">
    <property type="entry name" value="SH3-like_dom_sf"/>
</dbReference>
<feature type="domain" description="PDZ" evidence="8">
    <location>
        <begin position="11"/>
        <end position="85"/>
    </location>
</feature>
<evidence type="ECO:0000256" key="5">
    <source>
        <dbReference type="PROSITE-ProRule" id="PRU00192"/>
    </source>
</evidence>
<organism evidence="10 11">
    <name type="scientific">Bombus terrestris</name>
    <name type="common">Buff-tailed bumblebee</name>
    <name type="synonym">Apis terrestris</name>
    <dbReference type="NCBI Taxonomy" id="30195"/>
    <lineage>
        <taxon>Eukaryota</taxon>
        <taxon>Metazoa</taxon>
        <taxon>Ecdysozoa</taxon>
        <taxon>Arthropoda</taxon>
        <taxon>Hexapoda</taxon>
        <taxon>Insecta</taxon>
        <taxon>Pterygota</taxon>
        <taxon>Neoptera</taxon>
        <taxon>Endopterygota</taxon>
        <taxon>Hymenoptera</taxon>
        <taxon>Apocrita</taxon>
        <taxon>Aculeata</taxon>
        <taxon>Apoidea</taxon>
        <taxon>Anthophila</taxon>
        <taxon>Apidae</taxon>
        <taxon>Bombus</taxon>
        <taxon>Bombus</taxon>
    </lineage>
</organism>
<feature type="compositionally biased region" description="Basic and acidic residues" evidence="6">
    <location>
        <begin position="3036"/>
        <end position="3052"/>
    </location>
</feature>
<comment type="subcellular location">
    <subcellularLocation>
        <location evidence="1">Cell junction</location>
    </subcellularLocation>
</comment>
<feature type="compositionally biased region" description="Polar residues" evidence="6">
    <location>
        <begin position="2796"/>
        <end position="2810"/>
    </location>
</feature>
<feature type="region of interest" description="Disordered" evidence="6">
    <location>
        <begin position="3871"/>
        <end position="3900"/>
    </location>
</feature>
<feature type="compositionally biased region" description="Basic and acidic residues" evidence="6">
    <location>
        <begin position="2019"/>
        <end position="2057"/>
    </location>
</feature>
<feature type="compositionally biased region" description="Polar residues" evidence="6">
    <location>
        <begin position="3155"/>
        <end position="3166"/>
    </location>
</feature>
<dbReference type="InterPro" id="IPR036034">
    <property type="entry name" value="PDZ_sf"/>
</dbReference>
<feature type="region of interest" description="Disordered" evidence="6">
    <location>
        <begin position="1166"/>
        <end position="1209"/>
    </location>
</feature>
<feature type="compositionally biased region" description="Polar residues" evidence="6">
    <location>
        <begin position="2362"/>
        <end position="2373"/>
    </location>
</feature>
<dbReference type="CDD" id="cd11780">
    <property type="entry name" value="SH3_Sorbs_3"/>
    <property type="match status" value="1"/>
</dbReference>
<feature type="region of interest" description="Disordered" evidence="6">
    <location>
        <begin position="2889"/>
        <end position="2910"/>
    </location>
</feature>
<feature type="compositionally biased region" description="Basic and acidic residues" evidence="6">
    <location>
        <begin position="1831"/>
        <end position="1840"/>
    </location>
</feature>
<dbReference type="SMART" id="SM00228">
    <property type="entry name" value="PDZ"/>
    <property type="match status" value="1"/>
</dbReference>
<keyword evidence="3" id="KW-0677">Repeat</keyword>
<feature type="compositionally biased region" description="Basic and acidic residues" evidence="6">
    <location>
        <begin position="127"/>
        <end position="138"/>
    </location>
</feature>
<feature type="region of interest" description="Disordered" evidence="6">
    <location>
        <begin position="4062"/>
        <end position="4081"/>
    </location>
</feature>
<feature type="compositionally biased region" description="Polar residues" evidence="6">
    <location>
        <begin position="1177"/>
        <end position="1195"/>
    </location>
</feature>
<accession>A0A9C6WBT6</accession>
<feature type="region of interest" description="Disordered" evidence="6">
    <location>
        <begin position="1822"/>
        <end position="1847"/>
    </location>
</feature>
<feature type="compositionally biased region" description="Basic and acidic residues" evidence="6">
    <location>
        <begin position="2290"/>
        <end position="2299"/>
    </location>
</feature>
<feature type="region of interest" description="Disordered" evidence="6">
    <location>
        <begin position="4001"/>
        <end position="4022"/>
    </location>
</feature>
<dbReference type="Gene3D" id="2.30.42.10">
    <property type="match status" value="1"/>
</dbReference>
<feature type="region of interest" description="Disordered" evidence="6">
    <location>
        <begin position="774"/>
        <end position="835"/>
    </location>
</feature>
<evidence type="ECO:0000259" key="9">
    <source>
        <dbReference type="PROSITE" id="PS50831"/>
    </source>
</evidence>
<dbReference type="Pfam" id="PF07653">
    <property type="entry name" value="SH3_2"/>
    <property type="match status" value="1"/>
</dbReference>
<feature type="compositionally biased region" description="Basic and acidic residues" evidence="6">
    <location>
        <begin position="2456"/>
        <end position="2466"/>
    </location>
</feature>
<feature type="region of interest" description="Disordered" evidence="6">
    <location>
        <begin position="2446"/>
        <end position="2475"/>
    </location>
</feature>
<feature type="compositionally biased region" description="Basic and acidic residues" evidence="6">
    <location>
        <begin position="249"/>
        <end position="269"/>
    </location>
</feature>
<dbReference type="PANTHER" id="PTHR14167">
    <property type="entry name" value="SH3 DOMAIN-CONTAINING"/>
    <property type="match status" value="1"/>
</dbReference>
<feature type="compositionally biased region" description="Low complexity" evidence="6">
    <location>
        <begin position="2889"/>
        <end position="2906"/>
    </location>
</feature>
<feature type="region of interest" description="Disordered" evidence="6">
    <location>
        <begin position="1696"/>
        <end position="1730"/>
    </location>
</feature>
<feature type="region of interest" description="Disordered" evidence="6">
    <location>
        <begin position="3013"/>
        <end position="3052"/>
    </location>
</feature>
<keyword evidence="4" id="KW-0965">Cell junction</keyword>
<feature type="compositionally biased region" description="Basic and acidic residues" evidence="6">
    <location>
        <begin position="3194"/>
        <end position="3213"/>
    </location>
</feature>
<dbReference type="InterPro" id="IPR003127">
    <property type="entry name" value="SoHo_dom"/>
</dbReference>
<dbReference type="InterPro" id="IPR001452">
    <property type="entry name" value="SH3_domain"/>
</dbReference>
<feature type="region of interest" description="Disordered" evidence="6">
    <location>
        <begin position="850"/>
        <end position="944"/>
    </location>
</feature>
<feature type="region of interest" description="Disordered" evidence="6">
    <location>
        <begin position="739"/>
        <end position="760"/>
    </location>
</feature>
<feature type="compositionally biased region" description="Basic and acidic residues" evidence="6">
    <location>
        <begin position="1971"/>
        <end position="1980"/>
    </location>
</feature>
<dbReference type="InterPro" id="IPR050384">
    <property type="entry name" value="Endophilin_SH3RF"/>
</dbReference>
<dbReference type="Pfam" id="PF00595">
    <property type="entry name" value="PDZ"/>
    <property type="match status" value="1"/>
</dbReference>
<feature type="compositionally biased region" description="Polar residues" evidence="6">
    <location>
        <begin position="4336"/>
        <end position="4347"/>
    </location>
</feature>
<feature type="region of interest" description="Disordered" evidence="6">
    <location>
        <begin position="4317"/>
        <end position="4347"/>
    </location>
</feature>
<feature type="compositionally biased region" description="Basic and acidic residues" evidence="6">
    <location>
        <begin position="608"/>
        <end position="622"/>
    </location>
</feature>
<feature type="compositionally biased region" description="Basic and acidic residues" evidence="6">
    <location>
        <begin position="1610"/>
        <end position="1620"/>
    </location>
</feature>
<feature type="compositionally biased region" description="Low complexity" evidence="6">
    <location>
        <begin position="3871"/>
        <end position="3885"/>
    </location>
</feature>
<proteinExistence type="predicted"/>
<feature type="compositionally biased region" description="Basic and acidic residues" evidence="6">
    <location>
        <begin position="1771"/>
        <end position="1787"/>
    </location>
</feature>
<feature type="compositionally biased region" description="Basic residues" evidence="6">
    <location>
        <begin position="183"/>
        <end position="198"/>
    </location>
</feature>
<feature type="compositionally biased region" description="Basic and acidic residues" evidence="6">
    <location>
        <begin position="4001"/>
        <end position="4012"/>
    </location>
</feature>
<dbReference type="KEGG" id="bter:105666782"/>
<dbReference type="Proteomes" id="UP000835206">
    <property type="component" value="Chromosome 18"/>
</dbReference>
<dbReference type="FunFam" id="2.30.30.40:FF:000001">
    <property type="entry name" value="Sorbin and SH3 domain-containing protein 1 isoform 2"/>
    <property type="match status" value="1"/>
</dbReference>
<feature type="region of interest" description="Disordered" evidence="6">
    <location>
        <begin position="2152"/>
        <end position="2182"/>
    </location>
</feature>
<feature type="compositionally biased region" description="Polar residues" evidence="6">
    <location>
        <begin position="3106"/>
        <end position="3119"/>
    </location>
</feature>
<feature type="region of interest" description="Disordered" evidence="6">
    <location>
        <begin position="3716"/>
        <end position="3744"/>
    </location>
</feature>
<feature type="compositionally biased region" description="Low complexity" evidence="6">
    <location>
        <begin position="2374"/>
        <end position="2387"/>
    </location>
</feature>
<dbReference type="PROSITE" id="PS50831">
    <property type="entry name" value="SOHO"/>
    <property type="match status" value="1"/>
</dbReference>
<feature type="compositionally biased region" description="Polar residues" evidence="6">
    <location>
        <begin position="3243"/>
        <end position="3254"/>
    </location>
</feature>
<feature type="region of interest" description="Disordered" evidence="6">
    <location>
        <begin position="2962"/>
        <end position="2989"/>
    </location>
</feature>
<feature type="region of interest" description="Disordered" evidence="6">
    <location>
        <begin position="400"/>
        <end position="425"/>
    </location>
</feature>
<feature type="region of interest" description="Disordered" evidence="6">
    <location>
        <begin position="1014"/>
        <end position="1034"/>
    </location>
</feature>
<feature type="region of interest" description="Disordered" evidence="6">
    <location>
        <begin position="176"/>
        <end position="269"/>
    </location>
</feature>
<evidence type="ECO:0000313" key="11">
    <source>
        <dbReference type="RefSeq" id="XP_048270077.1"/>
    </source>
</evidence>
<feature type="compositionally biased region" description="Basic and acidic residues" evidence="6">
    <location>
        <begin position="3389"/>
        <end position="3403"/>
    </location>
</feature>
<dbReference type="SUPFAM" id="SSF50044">
    <property type="entry name" value="SH3-domain"/>
    <property type="match status" value="3"/>
</dbReference>
<feature type="compositionally biased region" description="Low complexity" evidence="6">
    <location>
        <begin position="102"/>
        <end position="126"/>
    </location>
</feature>
<name>A0A9C6WBT6_BOMTE</name>
<dbReference type="PROSITE" id="PS50002">
    <property type="entry name" value="SH3"/>
    <property type="match status" value="3"/>
</dbReference>
<keyword evidence="2 5" id="KW-0728">SH3 domain</keyword>
<feature type="compositionally biased region" description="Polar residues" evidence="6">
    <location>
        <begin position="925"/>
        <end position="936"/>
    </location>
</feature>
<dbReference type="SMART" id="SM00326">
    <property type="entry name" value="SH3"/>
    <property type="match status" value="3"/>
</dbReference>
<feature type="compositionally biased region" description="Basic and acidic residues" evidence="6">
    <location>
        <begin position="1990"/>
        <end position="2003"/>
    </location>
</feature>
<feature type="compositionally biased region" description="Polar residues" evidence="6">
    <location>
        <begin position="199"/>
        <end position="214"/>
    </location>
</feature>
<feature type="domain" description="SH3" evidence="7">
    <location>
        <begin position="4545"/>
        <end position="4604"/>
    </location>
</feature>
<dbReference type="CDD" id="cd11781">
    <property type="entry name" value="SH3_Sorbs_1"/>
    <property type="match status" value="1"/>
</dbReference>
<feature type="compositionally biased region" description="Basic and acidic residues" evidence="6">
    <location>
        <begin position="1629"/>
        <end position="1639"/>
    </location>
</feature>
<dbReference type="Pfam" id="PF00018">
    <property type="entry name" value="SH3_1"/>
    <property type="match status" value="1"/>
</dbReference>
<dbReference type="RefSeq" id="XP_048270077.1">
    <property type="nucleotide sequence ID" value="XM_048414120.1"/>
</dbReference>
<feature type="compositionally biased region" description="Low complexity" evidence="6">
    <location>
        <begin position="3418"/>
        <end position="3433"/>
    </location>
</feature>
<feature type="region of interest" description="Disordered" evidence="6">
    <location>
        <begin position="3947"/>
        <end position="3974"/>
    </location>
</feature>
<feature type="region of interest" description="Disordered" evidence="6">
    <location>
        <begin position="1912"/>
        <end position="2003"/>
    </location>
</feature>
<evidence type="ECO:0000256" key="1">
    <source>
        <dbReference type="ARBA" id="ARBA00004282"/>
    </source>
</evidence>